<dbReference type="GO" id="GO:0016757">
    <property type="term" value="F:glycosyltransferase activity"/>
    <property type="evidence" value="ECO:0007669"/>
    <property type="project" value="UniProtKB-KW"/>
</dbReference>
<dbReference type="GeneID" id="10153259"/>
<evidence type="ECO:0000256" key="2">
    <source>
        <dbReference type="ARBA" id="ARBA00022679"/>
    </source>
</evidence>
<dbReference type="OrthoDB" id="4952at2157"/>
<dbReference type="eggNOG" id="arCOG00040">
    <property type="taxonomic scope" value="Archaea"/>
</dbReference>
<reference evidence="4 5" key="2">
    <citation type="journal article" date="2011" name="Stand. Genomic Sci.">
        <title>Complete genome sequence of Desulfurococcus mucosus type strain (O7/1).</title>
        <authorList>
            <person name="Wirth R."/>
            <person name="Chertkov O."/>
            <person name="Held B."/>
            <person name="Lapidus A."/>
            <person name="Nolan M."/>
            <person name="Lucas S."/>
            <person name="Hammon N."/>
            <person name="Deshpande S."/>
            <person name="Cheng J.F."/>
            <person name="Tapia R."/>
            <person name="Han C."/>
            <person name="Goodwin L."/>
            <person name="Pitluck S."/>
            <person name="Liolios K."/>
            <person name="Ioanna P."/>
            <person name="Ivanova N."/>
            <person name="Mavromatis K."/>
            <person name="Mikhailova N."/>
            <person name="Pati A."/>
            <person name="Chen A."/>
            <person name="Palaniappan K."/>
            <person name="Land M."/>
            <person name="Hauser L."/>
            <person name="Chang Y.J."/>
            <person name="Jeffries C.D."/>
            <person name="Bilek Y."/>
            <person name="Hader T."/>
            <person name="Rohde M."/>
            <person name="Spring S."/>
            <person name="Sikorski J."/>
            <person name="Goker M."/>
            <person name="Woyke T."/>
            <person name="Bristow J."/>
            <person name="Eisen J.A."/>
            <person name="Markowitz V."/>
            <person name="Hugenholtz P."/>
            <person name="Kyrpides N.C."/>
            <person name="Klenk H.P."/>
        </authorList>
    </citation>
    <scope>NUCLEOTIDE SEQUENCE [LARGE SCALE GENOMIC DNA]</scope>
    <source>
        <strain evidence="5">ATCC 35584 / DSM 2162 / JCM 9187 / O7/1</strain>
    </source>
</reference>
<protein>
    <submittedName>
        <fullName evidence="4">Phosphoribosyltransferase</fullName>
    </submittedName>
</protein>
<reference evidence="5" key="1">
    <citation type="submission" date="2010-11" db="EMBL/GenBank/DDBJ databases">
        <title>The complete genome of Desulfurococcus mucosus DSM 2162.</title>
        <authorList>
            <consortium name="US DOE Joint Genome Institute (JGI-PGF)"/>
            <person name="Lucas S."/>
            <person name="Copeland A."/>
            <person name="Lapidus A."/>
            <person name="Bruce D."/>
            <person name="Goodwin L."/>
            <person name="Pitluck S."/>
            <person name="Kyrpides N."/>
            <person name="Mavromatis K."/>
            <person name="Pagani I."/>
            <person name="Ivanova N."/>
            <person name="Ovchinnikova G."/>
            <person name="Chertkov O."/>
            <person name="Held B."/>
            <person name="Brettin T."/>
            <person name="Detter J.C."/>
            <person name="Tapia R."/>
            <person name="Han C."/>
            <person name="Land M."/>
            <person name="Hauser L."/>
            <person name="Markowitz V."/>
            <person name="Cheng J.-F."/>
            <person name="Hugenholtz P."/>
            <person name="Woyke T."/>
            <person name="Wu D."/>
            <person name="Wirth R."/>
            <person name="Bilek Y."/>
            <person name="Hader T."/>
            <person name="Klenk H.-P."/>
            <person name="Eisen J.A."/>
        </authorList>
    </citation>
    <scope>NUCLEOTIDE SEQUENCE [LARGE SCALE GENOMIC DNA]</scope>
    <source>
        <strain evidence="5">ATCC 35584 / DSM 2162 / JCM 9187 / O7/1</strain>
    </source>
</reference>
<dbReference type="InterPro" id="IPR000836">
    <property type="entry name" value="PRTase_dom"/>
</dbReference>
<dbReference type="Proteomes" id="UP000001068">
    <property type="component" value="Chromosome"/>
</dbReference>
<dbReference type="AlphaFoldDB" id="E8R8P9"/>
<gene>
    <name evidence="4" type="ordered locus">Desmu_0566</name>
</gene>
<feature type="domain" description="Phosphoribosyltransferase" evidence="3">
    <location>
        <begin position="8"/>
        <end position="149"/>
    </location>
</feature>
<keyword evidence="5" id="KW-1185">Reference proteome</keyword>
<organism evidence="4 5">
    <name type="scientific">Desulfurococcus mucosus (strain ATCC 35584 / DSM 2162 / JCM 9187 / O7/1)</name>
    <dbReference type="NCBI Taxonomy" id="765177"/>
    <lineage>
        <taxon>Archaea</taxon>
        <taxon>Thermoproteota</taxon>
        <taxon>Thermoprotei</taxon>
        <taxon>Desulfurococcales</taxon>
        <taxon>Desulfurococcaceae</taxon>
        <taxon>Desulfurococcus</taxon>
    </lineage>
</organism>
<proteinExistence type="predicted"/>
<sequence length="197" mass="22482">MKVVYLPWSKAIELCYRLASMILDNGRHYDTVVAISRGGLLPARIISDVIGVDDFIVLRSRFWGIGGRIREEPEVAMHEAVNVRGKDVIVVDEVVDTGATLAKITRLVKDMGARSVETAVLHYKSSSSFKPDYYAEKVDEWAWIFYPWSFSETLYGLAKTRGGDIYEEAFRVLREVNATELYLDPHRIRESLKRYTG</sequence>
<dbReference type="CDD" id="cd06223">
    <property type="entry name" value="PRTases_typeI"/>
    <property type="match status" value="1"/>
</dbReference>
<evidence type="ECO:0000313" key="5">
    <source>
        <dbReference type="Proteomes" id="UP000001068"/>
    </source>
</evidence>
<dbReference type="RefSeq" id="WP_013562097.1">
    <property type="nucleotide sequence ID" value="NC_014961.1"/>
</dbReference>
<evidence type="ECO:0000313" key="4">
    <source>
        <dbReference type="EMBL" id="ADV64875.1"/>
    </source>
</evidence>
<keyword evidence="1 4" id="KW-0328">Glycosyltransferase</keyword>
<dbReference type="Gene3D" id="3.40.50.2020">
    <property type="match status" value="1"/>
</dbReference>
<dbReference type="PANTHER" id="PTHR43363:SF3">
    <property type="entry name" value="XANTHINE-GUANINE PHOSPHORIBOSYLTRANSFERASE"/>
    <property type="match status" value="1"/>
</dbReference>
<dbReference type="HOGENOM" id="CLU_080904_0_1_2"/>
<dbReference type="KEGG" id="dmu:Desmu_0566"/>
<dbReference type="EMBL" id="CP002363">
    <property type="protein sequence ID" value="ADV64875.1"/>
    <property type="molecule type" value="Genomic_DNA"/>
</dbReference>
<accession>E8R8P9</accession>
<name>E8R8P9_DESM0</name>
<dbReference type="SUPFAM" id="SSF53271">
    <property type="entry name" value="PRTase-like"/>
    <property type="match status" value="1"/>
</dbReference>
<dbReference type="STRING" id="765177.Desmu_0566"/>
<evidence type="ECO:0000259" key="3">
    <source>
        <dbReference type="Pfam" id="PF00156"/>
    </source>
</evidence>
<dbReference type="PANTHER" id="PTHR43363">
    <property type="entry name" value="HYPOXANTHINE PHOSPHORIBOSYLTRANSFERASE"/>
    <property type="match status" value="1"/>
</dbReference>
<dbReference type="Pfam" id="PF00156">
    <property type="entry name" value="Pribosyltran"/>
    <property type="match status" value="1"/>
</dbReference>
<dbReference type="InterPro" id="IPR029057">
    <property type="entry name" value="PRTase-like"/>
</dbReference>
<evidence type="ECO:0000256" key="1">
    <source>
        <dbReference type="ARBA" id="ARBA00022676"/>
    </source>
</evidence>
<keyword evidence="2 4" id="KW-0808">Transferase</keyword>